<reference evidence="1" key="1">
    <citation type="journal article" date="2014" name="Front. Microbiol.">
        <title>High frequency of phylogenetically diverse reductive dehalogenase-homologous genes in deep subseafloor sedimentary metagenomes.</title>
        <authorList>
            <person name="Kawai M."/>
            <person name="Futagami T."/>
            <person name="Toyoda A."/>
            <person name="Takaki Y."/>
            <person name="Nishi S."/>
            <person name="Hori S."/>
            <person name="Arai W."/>
            <person name="Tsubouchi T."/>
            <person name="Morono Y."/>
            <person name="Uchiyama I."/>
            <person name="Ito T."/>
            <person name="Fujiyama A."/>
            <person name="Inagaki F."/>
            <person name="Takami H."/>
        </authorList>
    </citation>
    <scope>NUCLEOTIDE SEQUENCE</scope>
    <source>
        <strain evidence="1">Expedition CK06-06</strain>
    </source>
</reference>
<name>X1VZD1_9ZZZZ</name>
<sequence>DIMQGPVFGTRIDEMGDDERLLSRFDLDECFGTVINRYCAE</sequence>
<dbReference type="AlphaFoldDB" id="X1VZD1"/>
<feature type="non-terminal residue" evidence="1">
    <location>
        <position position="41"/>
    </location>
</feature>
<gene>
    <name evidence="1" type="ORF">S12H4_63437</name>
</gene>
<dbReference type="EMBL" id="BARW01043175">
    <property type="protein sequence ID" value="GAJ18245.1"/>
    <property type="molecule type" value="Genomic_DNA"/>
</dbReference>
<protein>
    <submittedName>
        <fullName evidence="1">Uncharacterized protein</fullName>
    </submittedName>
</protein>
<evidence type="ECO:0000313" key="1">
    <source>
        <dbReference type="EMBL" id="GAJ18245.1"/>
    </source>
</evidence>
<feature type="non-terminal residue" evidence="1">
    <location>
        <position position="1"/>
    </location>
</feature>
<accession>X1VZD1</accession>
<proteinExistence type="predicted"/>
<organism evidence="1">
    <name type="scientific">marine sediment metagenome</name>
    <dbReference type="NCBI Taxonomy" id="412755"/>
    <lineage>
        <taxon>unclassified sequences</taxon>
        <taxon>metagenomes</taxon>
        <taxon>ecological metagenomes</taxon>
    </lineage>
</organism>
<comment type="caution">
    <text evidence="1">The sequence shown here is derived from an EMBL/GenBank/DDBJ whole genome shotgun (WGS) entry which is preliminary data.</text>
</comment>
<dbReference type="Gene3D" id="3.90.25.10">
    <property type="entry name" value="UDP-galactose 4-epimerase, domain 1"/>
    <property type="match status" value="1"/>
</dbReference>